<dbReference type="PATRIC" id="fig|1122180.6.peg.2008"/>
<accession>A0A017HCB5</accession>
<evidence type="ECO:0000313" key="1">
    <source>
        <dbReference type="EMBL" id="EYD71950.1"/>
    </source>
</evidence>
<dbReference type="EMBL" id="APGJ01000006">
    <property type="protein sequence ID" value="EYD71950.1"/>
    <property type="molecule type" value="Genomic_DNA"/>
</dbReference>
<gene>
    <name evidence="1" type="ORF">Lokhon_02022</name>
</gene>
<sequence>MNWPNKDPDDILDYGRDFSDEFPAATITAARRASKSARMVVSLARP</sequence>
<dbReference type="STRING" id="1122180.Lokhon_02022"/>
<proteinExistence type="predicted"/>
<protein>
    <submittedName>
        <fullName evidence="1">Uncharacterized protein</fullName>
    </submittedName>
</protein>
<evidence type="ECO:0000313" key="2">
    <source>
        <dbReference type="Proteomes" id="UP000025047"/>
    </source>
</evidence>
<dbReference type="AlphaFoldDB" id="A0A017HCB5"/>
<reference evidence="1 2" key="1">
    <citation type="submission" date="2013-03" db="EMBL/GenBank/DDBJ databases">
        <authorList>
            <person name="Fiebig A."/>
            <person name="Goeker M."/>
            <person name="Klenk H.-P.P."/>
        </authorList>
    </citation>
    <scope>NUCLEOTIDE SEQUENCE [LARGE SCALE GENOMIC DNA]</scope>
    <source>
        <strain evidence="1 2">DSM 17492</strain>
    </source>
</reference>
<organism evidence="1 2">
    <name type="scientific">Limimaricola hongkongensis DSM 17492</name>
    <dbReference type="NCBI Taxonomy" id="1122180"/>
    <lineage>
        <taxon>Bacteria</taxon>
        <taxon>Pseudomonadati</taxon>
        <taxon>Pseudomonadota</taxon>
        <taxon>Alphaproteobacteria</taxon>
        <taxon>Rhodobacterales</taxon>
        <taxon>Paracoccaceae</taxon>
        <taxon>Limimaricola</taxon>
    </lineage>
</organism>
<dbReference type="HOGENOM" id="CLU_3185488_0_0_5"/>
<name>A0A017HCB5_9RHOB</name>
<comment type="caution">
    <text evidence="1">The sequence shown here is derived from an EMBL/GenBank/DDBJ whole genome shotgun (WGS) entry which is preliminary data.</text>
</comment>
<dbReference type="RefSeq" id="WP_017928491.1">
    <property type="nucleotide sequence ID" value="NZ_KB822998.1"/>
</dbReference>
<keyword evidence="2" id="KW-1185">Reference proteome</keyword>
<dbReference type="Proteomes" id="UP000025047">
    <property type="component" value="Unassembled WGS sequence"/>
</dbReference>